<dbReference type="InterPro" id="IPR035906">
    <property type="entry name" value="MetI-like_sf"/>
</dbReference>
<keyword evidence="2 7" id="KW-0813">Transport</keyword>
<dbReference type="Gene3D" id="1.10.3720.10">
    <property type="entry name" value="MetI-like"/>
    <property type="match status" value="1"/>
</dbReference>
<organism evidence="10 11">
    <name type="scientific">Actinomadura gamaensis</name>
    <dbReference type="NCBI Taxonomy" id="1763541"/>
    <lineage>
        <taxon>Bacteria</taxon>
        <taxon>Bacillati</taxon>
        <taxon>Actinomycetota</taxon>
        <taxon>Actinomycetes</taxon>
        <taxon>Streptosporangiales</taxon>
        <taxon>Thermomonosporaceae</taxon>
        <taxon>Actinomadura</taxon>
    </lineage>
</organism>
<feature type="transmembrane region" description="Helical" evidence="7">
    <location>
        <begin position="247"/>
        <end position="270"/>
    </location>
</feature>
<gene>
    <name evidence="10" type="ORF">ACFPCY_04010</name>
</gene>
<dbReference type="RefSeq" id="WP_378252169.1">
    <property type="nucleotide sequence ID" value="NZ_JBHSIT010000001.1"/>
</dbReference>
<feature type="transmembrane region" description="Helical" evidence="7">
    <location>
        <begin position="107"/>
        <end position="133"/>
    </location>
</feature>
<dbReference type="Proteomes" id="UP001595872">
    <property type="component" value="Unassembled WGS sequence"/>
</dbReference>
<dbReference type="EMBL" id="JBHSIT010000001">
    <property type="protein sequence ID" value="MFC4906473.1"/>
    <property type="molecule type" value="Genomic_DNA"/>
</dbReference>
<evidence type="ECO:0000256" key="2">
    <source>
        <dbReference type="ARBA" id="ARBA00022448"/>
    </source>
</evidence>
<comment type="similarity">
    <text evidence="7">Belongs to the binding-protein-dependent transport system permease family.</text>
</comment>
<dbReference type="Pfam" id="PF00528">
    <property type="entry name" value="BPD_transp_1"/>
    <property type="match status" value="1"/>
</dbReference>
<proteinExistence type="inferred from homology"/>
<feature type="transmembrane region" description="Helical" evidence="7">
    <location>
        <begin position="203"/>
        <end position="226"/>
    </location>
</feature>
<feature type="compositionally biased region" description="Low complexity" evidence="8">
    <location>
        <begin position="1"/>
        <end position="16"/>
    </location>
</feature>
<feature type="transmembrane region" description="Helical" evidence="7">
    <location>
        <begin position="140"/>
        <end position="166"/>
    </location>
</feature>
<keyword evidence="4 7" id="KW-0812">Transmembrane</keyword>
<evidence type="ECO:0000313" key="10">
    <source>
        <dbReference type="EMBL" id="MFC4906473.1"/>
    </source>
</evidence>
<dbReference type="InterPro" id="IPR000515">
    <property type="entry name" value="MetI-like"/>
</dbReference>
<feature type="transmembrane region" description="Helical" evidence="7">
    <location>
        <begin position="46"/>
        <end position="65"/>
    </location>
</feature>
<name>A0ABV9TSN8_9ACTN</name>
<evidence type="ECO:0000256" key="1">
    <source>
        <dbReference type="ARBA" id="ARBA00004651"/>
    </source>
</evidence>
<dbReference type="PROSITE" id="PS50928">
    <property type="entry name" value="ABC_TM1"/>
    <property type="match status" value="1"/>
</dbReference>
<dbReference type="InterPro" id="IPR050809">
    <property type="entry name" value="UgpAE/MalFG_permease"/>
</dbReference>
<keyword evidence="3" id="KW-1003">Cell membrane</keyword>
<dbReference type="CDD" id="cd06261">
    <property type="entry name" value="TM_PBP2"/>
    <property type="match status" value="1"/>
</dbReference>
<evidence type="ECO:0000256" key="3">
    <source>
        <dbReference type="ARBA" id="ARBA00022475"/>
    </source>
</evidence>
<comment type="caution">
    <text evidence="10">The sequence shown here is derived from an EMBL/GenBank/DDBJ whole genome shotgun (WGS) entry which is preliminary data.</text>
</comment>
<dbReference type="PANTHER" id="PTHR43227:SF8">
    <property type="entry name" value="DIACETYLCHITOBIOSE UPTAKE SYSTEM PERMEASE PROTEIN DASB"/>
    <property type="match status" value="1"/>
</dbReference>
<keyword evidence="6 7" id="KW-0472">Membrane</keyword>
<protein>
    <submittedName>
        <fullName evidence="10">Carbohydrate ABC transporter permease</fullName>
    </submittedName>
</protein>
<feature type="region of interest" description="Disordered" evidence="8">
    <location>
        <begin position="1"/>
        <end position="39"/>
    </location>
</feature>
<feature type="transmembrane region" description="Helical" evidence="7">
    <location>
        <begin position="308"/>
        <end position="330"/>
    </location>
</feature>
<sequence length="340" mass="37232">MANTASTASTAAPRAPGRADRPGPRGRRSDAPRPSRRRPVRFSPGPYLLIAPTVAIIAVLILYPIGQLVWMSFHKIGTREVRGLDPAQNVGFKNFSTVLGDDFFWKVFLNTVLSAAAMVVLTMIVGTLIGLLLNRLGKRMSLLVSSGALLAWATPAISSAIVYKWLFTPGGGLVPWFLDLLPDWLVGGGWEDYNWFSEPLTTYVVLVLCVVWQSFPFIAVSVLAGLKSVPSELYEAARVDGASPWTIFWQITFPLLKPVFMVLTVLSIIWDFKVFTQLYFLSGGTANRDSFNLAMYAYSEAVAFPAKYGLGGAIALVLTAILLVFTGFYVRVLVRQGEVA</sequence>
<dbReference type="PANTHER" id="PTHR43227">
    <property type="entry name" value="BLL4140 PROTEIN"/>
    <property type="match status" value="1"/>
</dbReference>
<reference evidence="11" key="1">
    <citation type="journal article" date="2019" name="Int. J. Syst. Evol. Microbiol.">
        <title>The Global Catalogue of Microorganisms (GCM) 10K type strain sequencing project: providing services to taxonomists for standard genome sequencing and annotation.</title>
        <authorList>
            <consortium name="The Broad Institute Genomics Platform"/>
            <consortium name="The Broad Institute Genome Sequencing Center for Infectious Disease"/>
            <person name="Wu L."/>
            <person name="Ma J."/>
        </authorList>
    </citation>
    <scope>NUCLEOTIDE SEQUENCE [LARGE SCALE GENOMIC DNA]</scope>
    <source>
        <strain evidence="11">KLKA75</strain>
    </source>
</reference>
<accession>A0ABV9TSN8</accession>
<evidence type="ECO:0000256" key="6">
    <source>
        <dbReference type="ARBA" id="ARBA00023136"/>
    </source>
</evidence>
<keyword evidence="11" id="KW-1185">Reference proteome</keyword>
<feature type="domain" description="ABC transmembrane type-1" evidence="9">
    <location>
        <begin position="108"/>
        <end position="329"/>
    </location>
</feature>
<evidence type="ECO:0000256" key="5">
    <source>
        <dbReference type="ARBA" id="ARBA00022989"/>
    </source>
</evidence>
<dbReference type="SUPFAM" id="SSF161098">
    <property type="entry name" value="MetI-like"/>
    <property type="match status" value="1"/>
</dbReference>
<evidence type="ECO:0000256" key="8">
    <source>
        <dbReference type="SAM" id="MobiDB-lite"/>
    </source>
</evidence>
<evidence type="ECO:0000259" key="9">
    <source>
        <dbReference type="PROSITE" id="PS50928"/>
    </source>
</evidence>
<evidence type="ECO:0000256" key="7">
    <source>
        <dbReference type="RuleBase" id="RU363032"/>
    </source>
</evidence>
<evidence type="ECO:0000256" key="4">
    <source>
        <dbReference type="ARBA" id="ARBA00022692"/>
    </source>
</evidence>
<feature type="compositionally biased region" description="Basic and acidic residues" evidence="8">
    <location>
        <begin position="17"/>
        <end position="33"/>
    </location>
</feature>
<evidence type="ECO:0000313" key="11">
    <source>
        <dbReference type="Proteomes" id="UP001595872"/>
    </source>
</evidence>
<keyword evidence="5 7" id="KW-1133">Transmembrane helix</keyword>
<comment type="subcellular location">
    <subcellularLocation>
        <location evidence="1 7">Cell membrane</location>
        <topology evidence="1 7">Multi-pass membrane protein</topology>
    </subcellularLocation>
</comment>